<dbReference type="InterPro" id="IPR031107">
    <property type="entry name" value="Small_HSP"/>
</dbReference>
<name>A0AAU9VG89_9FIRM</name>
<comment type="similarity">
    <text evidence="1 2">Belongs to the small heat shock protein (HSP20) family.</text>
</comment>
<proteinExistence type="inferred from homology"/>
<evidence type="ECO:0000256" key="2">
    <source>
        <dbReference type="RuleBase" id="RU003616"/>
    </source>
</evidence>
<evidence type="ECO:0000313" key="7">
    <source>
        <dbReference type="Proteomes" id="UP001154111"/>
    </source>
</evidence>
<gene>
    <name evidence="4" type="ORF">ERYAMS2_00798</name>
    <name evidence="5" type="ORF">ERYAMS_00504</name>
</gene>
<organism evidence="4 7">
    <name type="scientific">Erysipelothrix amsterdamensis</name>
    <dbReference type="NCBI Taxonomy" id="2929157"/>
    <lineage>
        <taxon>Bacteria</taxon>
        <taxon>Bacillati</taxon>
        <taxon>Bacillota</taxon>
        <taxon>Erysipelotrichia</taxon>
        <taxon>Erysipelotrichales</taxon>
        <taxon>Erysipelotrichaceae</taxon>
        <taxon>Erysipelothrix</taxon>
    </lineage>
</organism>
<evidence type="ECO:0000259" key="3">
    <source>
        <dbReference type="PROSITE" id="PS01031"/>
    </source>
</evidence>
<keyword evidence="6" id="KW-1185">Reference proteome</keyword>
<dbReference type="Gene3D" id="2.60.40.790">
    <property type="match status" value="1"/>
</dbReference>
<dbReference type="PANTHER" id="PTHR11527">
    <property type="entry name" value="HEAT-SHOCK PROTEIN 20 FAMILY MEMBER"/>
    <property type="match status" value="1"/>
</dbReference>
<dbReference type="EMBL" id="OW659496">
    <property type="protein sequence ID" value="CAH2761617.1"/>
    <property type="molecule type" value="Genomic_DNA"/>
</dbReference>
<dbReference type="Pfam" id="PF00011">
    <property type="entry name" value="HSP20"/>
    <property type="match status" value="1"/>
</dbReference>
<evidence type="ECO:0000313" key="5">
    <source>
        <dbReference type="EMBL" id="CAH2761617.1"/>
    </source>
</evidence>
<dbReference type="RefSeq" id="WP_254007383.1">
    <property type="nucleotide sequence ID" value="NZ_OW659477.1"/>
</dbReference>
<dbReference type="EMBL" id="OW659477">
    <property type="protein sequence ID" value="CAH2761616.1"/>
    <property type="molecule type" value="Genomic_DNA"/>
</dbReference>
<reference evidence="4" key="1">
    <citation type="submission" date="2022-04" db="EMBL/GenBank/DDBJ databases">
        <authorList>
            <person name="Forde T."/>
        </authorList>
    </citation>
    <scope>NUCLEOTIDE SEQUENCE</scope>
    <source>
        <strain evidence="4">A18Y016a</strain>
        <strain evidence="5">A18Y020d</strain>
    </source>
</reference>
<dbReference type="CDD" id="cd06464">
    <property type="entry name" value="ACD_sHsps-like"/>
    <property type="match status" value="1"/>
</dbReference>
<dbReference type="SUPFAM" id="SSF49764">
    <property type="entry name" value="HSP20-like chaperones"/>
    <property type="match status" value="1"/>
</dbReference>
<dbReference type="AlphaFoldDB" id="A0AAU9VG89"/>
<evidence type="ECO:0000313" key="6">
    <source>
        <dbReference type="Proteomes" id="UP001154095"/>
    </source>
</evidence>
<dbReference type="InterPro" id="IPR002068">
    <property type="entry name" value="A-crystallin/Hsp20_dom"/>
</dbReference>
<sequence>MKQTVRPTTLLESLFGDDFMNNAGYGTGIDIYRENGSYYVEIEMPGFEKEDIDIEFSGDILSIQATRRESEESEAKNYFYRSRNQRNIKRQIRFAEVDANAIDASYEQGVLQITLPTKVEEQNSSKIRVQ</sequence>
<feature type="domain" description="SHSP" evidence="3">
    <location>
        <begin position="20"/>
        <end position="130"/>
    </location>
</feature>
<dbReference type="Proteomes" id="UP001154095">
    <property type="component" value="Chromosome"/>
</dbReference>
<accession>A0AAU9VG89</accession>
<dbReference type="InterPro" id="IPR008978">
    <property type="entry name" value="HSP20-like_chaperone"/>
</dbReference>
<dbReference type="Proteomes" id="UP001154111">
    <property type="component" value="Chromosome"/>
</dbReference>
<evidence type="ECO:0000313" key="4">
    <source>
        <dbReference type="EMBL" id="CAH2761616.1"/>
    </source>
</evidence>
<protein>
    <submittedName>
        <fullName evidence="4">Hsp20/alpha crystallin family protein</fullName>
    </submittedName>
</protein>
<dbReference type="PROSITE" id="PS01031">
    <property type="entry name" value="SHSP"/>
    <property type="match status" value="1"/>
</dbReference>
<evidence type="ECO:0000256" key="1">
    <source>
        <dbReference type="PROSITE-ProRule" id="PRU00285"/>
    </source>
</evidence>